<evidence type="ECO:0000256" key="8">
    <source>
        <dbReference type="ARBA" id="ARBA00023134"/>
    </source>
</evidence>
<evidence type="ECO:0000313" key="14">
    <source>
        <dbReference type="EMBL" id="GEP69301.1"/>
    </source>
</evidence>
<dbReference type="OrthoDB" id="9807318at2"/>
<reference evidence="14 15" key="1">
    <citation type="submission" date="2019-07" db="EMBL/GenBank/DDBJ databases">
        <title>Whole genome shotgun sequence of Cellulomonas soli NBRC 109434.</title>
        <authorList>
            <person name="Hosoyama A."/>
            <person name="Uohara A."/>
            <person name="Ohji S."/>
            <person name="Ichikawa N."/>
        </authorList>
    </citation>
    <scope>NUCLEOTIDE SEQUENCE [LARGE SCALE GENOMIC DNA]</scope>
    <source>
        <strain evidence="14 15">NBRC 109434</strain>
    </source>
</reference>
<dbReference type="NCBIfam" id="TIGR02729">
    <property type="entry name" value="Obg_CgtA"/>
    <property type="match status" value="1"/>
</dbReference>
<feature type="compositionally biased region" description="Basic and acidic residues" evidence="10">
    <location>
        <begin position="458"/>
        <end position="480"/>
    </location>
</feature>
<sequence length="505" mass="53826">MATFVDRVVVHAAGGDGGHGCASIHREKFKPLAGPDGGNGGNGGSVILRVDPQVTTLLEFHHLPHRHAPSGSQGMGDHRQGAIGQDLVLGVPDGTVVKDPDGNVLADLVGVGAEYVAAPGGRGGLGNAALASQRRKAPGFALLGEPGESQDVVLELKTIADVALVGYPSAGKSSLVAAISAARPKIADYPFTTLVPNLGVVQAGSARYTVADVPGLIPGASEGKGLGLEFLRHIERCAVLVHVLDCATLEPDRDPVSDLDVIEAELAQYAGDLGIEGGRVPLQERPRLVVLNKIDVPEARELAELVRPELEARGLAVFEVSTASHEGLRPLTFALAERVEKARREAPIPENTRVVLRPKAVDDLGFTVTRREQGGEVWFAVRGEKPERWVRQTDFANDEAVGYLADRLARLGVEERLFKAGAVAGDEVRIGPDSNSVVFDWEPTLMTGSELLGGPRGTDVRLEDSSRPTRGEKRQEYKERMDAKAAARAELWTEREAGHWADPED</sequence>
<dbReference type="SUPFAM" id="SSF102741">
    <property type="entry name" value="Obg GTP-binding protein C-terminal domain"/>
    <property type="match status" value="1"/>
</dbReference>
<evidence type="ECO:0000259" key="12">
    <source>
        <dbReference type="PROSITE" id="PS51881"/>
    </source>
</evidence>
<feature type="binding site" evidence="9">
    <location>
        <begin position="292"/>
        <end position="295"/>
    </location>
    <ligand>
        <name>GTP</name>
        <dbReference type="ChEBI" id="CHEBI:37565"/>
    </ligand>
</feature>
<feature type="region of interest" description="Disordered" evidence="10">
    <location>
        <begin position="449"/>
        <end position="480"/>
    </location>
</feature>
<dbReference type="PANTHER" id="PTHR11702:SF31">
    <property type="entry name" value="MITOCHONDRIAL RIBOSOME-ASSOCIATED GTPASE 2"/>
    <property type="match status" value="1"/>
</dbReference>
<evidence type="ECO:0000256" key="10">
    <source>
        <dbReference type="SAM" id="MobiDB-lite"/>
    </source>
</evidence>
<feature type="binding site" evidence="9">
    <location>
        <begin position="212"/>
        <end position="215"/>
    </location>
    <ligand>
        <name>GTP</name>
        <dbReference type="ChEBI" id="CHEBI:37565"/>
    </ligand>
</feature>
<keyword evidence="8 9" id="KW-0342">GTP-binding</keyword>
<dbReference type="NCBIfam" id="NF008955">
    <property type="entry name" value="PRK12297.1"/>
    <property type="match status" value="1"/>
</dbReference>
<dbReference type="InterPro" id="IPR006073">
    <property type="entry name" value="GTP-bd"/>
</dbReference>
<evidence type="ECO:0000259" key="13">
    <source>
        <dbReference type="PROSITE" id="PS51883"/>
    </source>
</evidence>
<evidence type="ECO:0000256" key="3">
    <source>
        <dbReference type="ARBA" id="ARBA00022490"/>
    </source>
</evidence>
<dbReference type="GO" id="GO:0003924">
    <property type="term" value="F:GTPase activity"/>
    <property type="evidence" value="ECO:0007669"/>
    <property type="project" value="UniProtKB-UniRule"/>
</dbReference>
<feature type="domain" description="OBG-type G" evidence="11">
    <location>
        <begin position="160"/>
        <end position="340"/>
    </location>
</feature>
<dbReference type="InterPro" id="IPR045086">
    <property type="entry name" value="OBG_GTPase"/>
</dbReference>
<dbReference type="Proteomes" id="UP000321798">
    <property type="component" value="Unassembled WGS sequence"/>
</dbReference>
<dbReference type="SUPFAM" id="SSF82051">
    <property type="entry name" value="Obg GTP-binding protein N-terminal domain"/>
    <property type="match status" value="1"/>
</dbReference>
<keyword evidence="15" id="KW-1185">Reference proteome</keyword>
<comment type="caution">
    <text evidence="14">The sequence shown here is derived from an EMBL/GenBank/DDBJ whole genome shotgun (WGS) entry which is preliminary data.</text>
</comment>
<organism evidence="14 15">
    <name type="scientific">Cellulomonas soli</name>
    <dbReference type="NCBI Taxonomy" id="931535"/>
    <lineage>
        <taxon>Bacteria</taxon>
        <taxon>Bacillati</taxon>
        <taxon>Actinomycetota</taxon>
        <taxon>Actinomycetes</taxon>
        <taxon>Micrococcales</taxon>
        <taxon>Cellulomonadaceae</taxon>
        <taxon>Cellulomonas</taxon>
    </lineage>
</organism>
<name>A0A512PDL6_9CELL</name>
<dbReference type="InterPro" id="IPR031167">
    <property type="entry name" value="G_OBG"/>
</dbReference>
<comment type="cofactor">
    <cofactor evidence="1 9">
        <name>Mg(2+)</name>
        <dbReference type="ChEBI" id="CHEBI:18420"/>
    </cofactor>
</comment>
<dbReference type="GO" id="GO:0005737">
    <property type="term" value="C:cytoplasm"/>
    <property type="evidence" value="ECO:0007669"/>
    <property type="project" value="UniProtKB-SubCell"/>
</dbReference>
<dbReference type="Gene3D" id="3.40.50.300">
    <property type="entry name" value="P-loop containing nucleotide triphosphate hydrolases"/>
    <property type="match status" value="1"/>
</dbReference>
<protein>
    <recommendedName>
        <fullName evidence="9">GTPase Obg</fullName>
        <ecNumber evidence="9">3.6.5.-</ecNumber>
    </recommendedName>
    <alternativeName>
        <fullName evidence="9">GTP-binding protein Obg</fullName>
    </alternativeName>
</protein>
<dbReference type="GO" id="GO:0005525">
    <property type="term" value="F:GTP binding"/>
    <property type="evidence" value="ECO:0007669"/>
    <property type="project" value="UniProtKB-UniRule"/>
</dbReference>
<dbReference type="InterPro" id="IPR006169">
    <property type="entry name" value="GTP1_OBG_dom"/>
</dbReference>
<evidence type="ECO:0000313" key="15">
    <source>
        <dbReference type="Proteomes" id="UP000321798"/>
    </source>
</evidence>
<feature type="binding site" evidence="9">
    <location>
        <begin position="321"/>
        <end position="323"/>
    </location>
    <ligand>
        <name>GTP</name>
        <dbReference type="ChEBI" id="CHEBI:37565"/>
    </ligand>
</feature>
<dbReference type="PRINTS" id="PR00326">
    <property type="entry name" value="GTP1OBG"/>
</dbReference>
<dbReference type="InterPro" id="IPR015349">
    <property type="entry name" value="OCT_dom"/>
</dbReference>
<dbReference type="EMBL" id="BKAL01000006">
    <property type="protein sequence ID" value="GEP69301.1"/>
    <property type="molecule type" value="Genomic_DNA"/>
</dbReference>
<feature type="binding site" evidence="9">
    <location>
        <begin position="166"/>
        <end position="173"/>
    </location>
    <ligand>
        <name>GTP</name>
        <dbReference type="ChEBI" id="CHEBI:37565"/>
    </ligand>
</feature>
<dbReference type="InterPro" id="IPR027417">
    <property type="entry name" value="P-loop_NTPase"/>
</dbReference>
<gene>
    <name evidence="9 14" type="primary">obg</name>
    <name evidence="14" type="ORF">CSO01_20160</name>
</gene>
<keyword evidence="4 9" id="KW-0479">Metal-binding</keyword>
<dbReference type="FunFam" id="2.70.210.12:FF:000001">
    <property type="entry name" value="GTPase Obg"/>
    <property type="match status" value="1"/>
</dbReference>
<dbReference type="NCBIfam" id="NF008954">
    <property type="entry name" value="PRK12296.1"/>
    <property type="match status" value="1"/>
</dbReference>
<dbReference type="PROSITE" id="PS51710">
    <property type="entry name" value="G_OBG"/>
    <property type="match status" value="1"/>
</dbReference>
<dbReference type="Pfam" id="PF09269">
    <property type="entry name" value="DUF1967"/>
    <property type="match status" value="1"/>
</dbReference>
<feature type="domain" description="OCT" evidence="12">
    <location>
        <begin position="358"/>
        <end position="443"/>
    </location>
</feature>
<evidence type="ECO:0000256" key="6">
    <source>
        <dbReference type="ARBA" id="ARBA00022801"/>
    </source>
</evidence>
<dbReference type="NCBIfam" id="TIGR03595">
    <property type="entry name" value="Obg_CgtA_exten"/>
    <property type="match status" value="1"/>
</dbReference>
<dbReference type="PROSITE" id="PS51883">
    <property type="entry name" value="OBG"/>
    <property type="match status" value="1"/>
</dbReference>
<feature type="binding site" evidence="9">
    <location>
        <begin position="191"/>
        <end position="195"/>
    </location>
    <ligand>
        <name>GTP</name>
        <dbReference type="ChEBI" id="CHEBI:37565"/>
    </ligand>
</feature>
<comment type="function">
    <text evidence="9">An essential GTPase which binds GTP, GDP and possibly (p)ppGpp with moderate affinity, with high nucleotide exchange rates and a fairly low GTP hydrolysis rate. Plays a role in control of the cell cycle, stress response, ribosome biogenesis and in those bacteria that undergo differentiation, in morphogenesis control.</text>
</comment>
<dbReference type="NCBIfam" id="NF008956">
    <property type="entry name" value="PRK12299.1"/>
    <property type="match status" value="1"/>
</dbReference>
<evidence type="ECO:0000256" key="2">
    <source>
        <dbReference type="ARBA" id="ARBA00007699"/>
    </source>
</evidence>
<evidence type="ECO:0000259" key="11">
    <source>
        <dbReference type="PROSITE" id="PS51710"/>
    </source>
</evidence>
<dbReference type="InterPro" id="IPR036726">
    <property type="entry name" value="GTP1_OBG_dom_sf"/>
</dbReference>
<dbReference type="InterPro" id="IPR006074">
    <property type="entry name" value="GTP1-OBG_CS"/>
</dbReference>
<dbReference type="HAMAP" id="MF_01454">
    <property type="entry name" value="GTPase_Obg"/>
    <property type="match status" value="1"/>
</dbReference>
<dbReference type="PROSITE" id="PS00905">
    <property type="entry name" value="GTP1_OBG"/>
    <property type="match status" value="1"/>
</dbReference>
<dbReference type="RefSeq" id="WP_146953041.1">
    <property type="nucleotide sequence ID" value="NZ_BAABBJ010000006.1"/>
</dbReference>
<keyword evidence="6 9" id="KW-0378">Hydrolase</keyword>
<dbReference type="InterPro" id="IPR036346">
    <property type="entry name" value="GTP-bd_prot_GTP1/OBG_C_sf"/>
</dbReference>
<dbReference type="GO" id="GO:0042254">
    <property type="term" value="P:ribosome biogenesis"/>
    <property type="evidence" value="ECO:0007669"/>
    <property type="project" value="UniProtKB-UniRule"/>
</dbReference>
<keyword evidence="5 9" id="KW-0547">Nucleotide-binding</keyword>
<comment type="similarity">
    <text evidence="2 9">Belongs to the TRAFAC class OBG-HflX-like GTPase superfamily. OBG GTPase family.</text>
</comment>
<dbReference type="GO" id="GO:0000287">
    <property type="term" value="F:magnesium ion binding"/>
    <property type="evidence" value="ECO:0007669"/>
    <property type="project" value="InterPro"/>
</dbReference>
<evidence type="ECO:0000256" key="5">
    <source>
        <dbReference type="ARBA" id="ARBA00022741"/>
    </source>
</evidence>
<evidence type="ECO:0000256" key="4">
    <source>
        <dbReference type="ARBA" id="ARBA00022723"/>
    </source>
</evidence>
<dbReference type="Pfam" id="PF01926">
    <property type="entry name" value="MMR_HSR1"/>
    <property type="match status" value="1"/>
</dbReference>
<feature type="binding site" evidence="9">
    <location>
        <position position="173"/>
    </location>
    <ligand>
        <name>Mg(2+)</name>
        <dbReference type="ChEBI" id="CHEBI:18420"/>
    </ligand>
</feature>
<dbReference type="Gene3D" id="2.70.210.12">
    <property type="entry name" value="GTP1/OBG domain"/>
    <property type="match status" value="1"/>
</dbReference>
<proteinExistence type="inferred from homology"/>
<comment type="subunit">
    <text evidence="9">Monomer.</text>
</comment>
<dbReference type="SUPFAM" id="SSF52540">
    <property type="entry name" value="P-loop containing nucleoside triphosphate hydrolases"/>
    <property type="match status" value="1"/>
</dbReference>
<comment type="subcellular location">
    <subcellularLocation>
        <location evidence="9">Cytoplasm</location>
    </subcellularLocation>
</comment>
<accession>A0A512PDL6</accession>
<keyword evidence="7 9" id="KW-0460">Magnesium</keyword>
<evidence type="ECO:0000256" key="9">
    <source>
        <dbReference type="HAMAP-Rule" id="MF_01454"/>
    </source>
</evidence>
<feature type="domain" description="Obg" evidence="13">
    <location>
        <begin position="2"/>
        <end position="159"/>
    </location>
</feature>
<dbReference type="CDD" id="cd01898">
    <property type="entry name" value="Obg"/>
    <property type="match status" value="1"/>
</dbReference>
<dbReference type="AlphaFoldDB" id="A0A512PDL6"/>
<dbReference type="PROSITE" id="PS51881">
    <property type="entry name" value="OCT"/>
    <property type="match status" value="1"/>
</dbReference>
<dbReference type="PANTHER" id="PTHR11702">
    <property type="entry name" value="DEVELOPMENTALLY REGULATED GTP-BINDING PROTEIN-RELATED"/>
    <property type="match status" value="1"/>
</dbReference>
<dbReference type="InterPro" id="IPR014100">
    <property type="entry name" value="GTP-bd_Obg/CgtA"/>
</dbReference>
<evidence type="ECO:0000256" key="1">
    <source>
        <dbReference type="ARBA" id="ARBA00001946"/>
    </source>
</evidence>
<feature type="binding site" evidence="9">
    <location>
        <position position="193"/>
    </location>
    <ligand>
        <name>Mg(2+)</name>
        <dbReference type="ChEBI" id="CHEBI:18420"/>
    </ligand>
</feature>
<evidence type="ECO:0000256" key="7">
    <source>
        <dbReference type="ARBA" id="ARBA00022842"/>
    </source>
</evidence>
<keyword evidence="3 9" id="KW-0963">Cytoplasm</keyword>
<dbReference type="Pfam" id="PF01018">
    <property type="entry name" value="GTP1_OBG"/>
    <property type="match status" value="1"/>
</dbReference>
<dbReference type="EC" id="3.6.5.-" evidence="9"/>
<dbReference type="Gene3D" id="3.30.300.350">
    <property type="entry name" value="GTP-binding protein OBG, C-terminal domain"/>
    <property type="match status" value="1"/>
</dbReference>